<protein>
    <recommendedName>
        <fullName evidence="5">SHSP domain-containing protein</fullName>
    </recommendedName>
</protein>
<proteinExistence type="inferred from homology"/>
<evidence type="ECO:0000256" key="4">
    <source>
        <dbReference type="SAM" id="MobiDB-lite"/>
    </source>
</evidence>
<evidence type="ECO:0000256" key="2">
    <source>
        <dbReference type="PROSITE-ProRule" id="PRU00285"/>
    </source>
</evidence>
<evidence type="ECO:0000259" key="5">
    <source>
        <dbReference type="PROSITE" id="PS01031"/>
    </source>
</evidence>
<feature type="compositionally biased region" description="Low complexity" evidence="4">
    <location>
        <begin position="113"/>
        <end position="127"/>
    </location>
</feature>
<dbReference type="InterPro" id="IPR031107">
    <property type="entry name" value="Small_HSP"/>
</dbReference>
<dbReference type="PANTHER" id="PTHR11527">
    <property type="entry name" value="HEAT-SHOCK PROTEIN 20 FAMILY MEMBER"/>
    <property type="match status" value="1"/>
</dbReference>
<evidence type="ECO:0000256" key="1">
    <source>
        <dbReference type="ARBA" id="ARBA00023016"/>
    </source>
</evidence>
<dbReference type="PROSITE" id="PS01031">
    <property type="entry name" value="SHSP"/>
    <property type="match status" value="1"/>
</dbReference>
<evidence type="ECO:0000313" key="6">
    <source>
        <dbReference type="EMBL" id="KAF2068301.1"/>
    </source>
</evidence>
<feature type="region of interest" description="Disordered" evidence="4">
    <location>
        <begin position="85"/>
        <end position="132"/>
    </location>
</feature>
<comment type="similarity">
    <text evidence="2 3">Belongs to the small heat shock protein (HSP20) family.</text>
</comment>
<dbReference type="OrthoDB" id="5511210at2759"/>
<accession>A0A8J4PLF9</accession>
<feature type="domain" description="SHSP" evidence="5">
    <location>
        <begin position="31"/>
        <end position="193"/>
    </location>
</feature>
<dbReference type="Proteomes" id="UP000695562">
    <property type="component" value="Unassembled WGS sequence"/>
</dbReference>
<dbReference type="InterPro" id="IPR002068">
    <property type="entry name" value="A-crystallin/Hsp20_dom"/>
</dbReference>
<keyword evidence="1" id="KW-0346">Stress response</keyword>
<name>A0A8J4PLF9_9MYCE</name>
<comment type="caution">
    <text evidence="6">The sequence shown here is derived from an EMBL/GenBank/DDBJ whole genome shotgun (WGS) entry which is preliminary data.</text>
</comment>
<evidence type="ECO:0000256" key="3">
    <source>
        <dbReference type="RuleBase" id="RU003616"/>
    </source>
</evidence>
<dbReference type="InterPro" id="IPR008978">
    <property type="entry name" value="HSP20-like_chaperone"/>
</dbReference>
<evidence type="ECO:0000313" key="7">
    <source>
        <dbReference type="Proteomes" id="UP000695562"/>
    </source>
</evidence>
<gene>
    <name evidence="6" type="ORF">CYY_010374</name>
</gene>
<reference evidence="6" key="1">
    <citation type="submission" date="2020-01" db="EMBL/GenBank/DDBJ databases">
        <title>Development of genomics and gene disruption for Polysphondylium violaceum indicates a role for the polyketide synthase stlB in stalk morphogenesis.</title>
        <authorList>
            <person name="Narita B."/>
            <person name="Kawabe Y."/>
            <person name="Kin K."/>
            <person name="Saito T."/>
            <person name="Gibbs R."/>
            <person name="Kuspa A."/>
            <person name="Muzny D."/>
            <person name="Queller D."/>
            <person name="Richards S."/>
            <person name="Strassman J."/>
            <person name="Sucgang R."/>
            <person name="Worley K."/>
            <person name="Schaap P."/>
        </authorList>
    </citation>
    <scope>NUCLEOTIDE SEQUENCE</scope>
    <source>
        <strain evidence="6">QSvi11</strain>
    </source>
</reference>
<organism evidence="6 7">
    <name type="scientific">Polysphondylium violaceum</name>
    <dbReference type="NCBI Taxonomy" id="133409"/>
    <lineage>
        <taxon>Eukaryota</taxon>
        <taxon>Amoebozoa</taxon>
        <taxon>Evosea</taxon>
        <taxon>Eumycetozoa</taxon>
        <taxon>Dictyostelia</taxon>
        <taxon>Dictyosteliales</taxon>
        <taxon>Dictyosteliaceae</taxon>
        <taxon>Polysphondylium</taxon>
    </lineage>
</organism>
<dbReference type="SUPFAM" id="SSF49764">
    <property type="entry name" value="HSP20-like chaperones"/>
    <property type="match status" value="1"/>
</dbReference>
<dbReference type="EMBL" id="AJWJ01001069">
    <property type="protein sequence ID" value="KAF2068301.1"/>
    <property type="molecule type" value="Genomic_DNA"/>
</dbReference>
<feature type="compositionally biased region" description="Acidic residues" evidence="4">
    <location>
        <begin position="98"/>
        <end position="112"/>
    </location>
</feature>
<dbReference type="AlphaFoldDB" id="A0A8J4PLF9"/>
<dbReference type="Gene3D" id="2.60.40.790">
    <property type="match status" value="1"/>
</dbReference>
<sequence length="193" mass="22152">MDFLQQLQQLDKLNASCGGANKQQQFCKKQQPQQTYSAPVNVIETKENVIVEAELVGVPKENISIEIKDNQLIITAEKKKFRPYEQLQEPSSVSVEKEQEEGPTIEEYDQDENNNNNNNSKQNVLNNKQQEQVKDETIYHSVERKYGIFKRVLDLSRLHSLDLSNIQAKHTNGLLTITIPKDSRLDSLTINIQ</sequence>
<dbReference type="CDD" id="cd06464">
    <property type="entry name" value="ACD_sHsps-like"/>
    <property type="match status" value="1"/>
</dbReference>
<keyword evidence="7" id="KW-1185">Reference proteome</keyword>
<dbReference type="Pfam" id="PF00011">
    <property type="entry name" value="HSP20"/>
    <property type="match status" value="1"/>
</dbReference>